<dbReference type="OrthoDB" id="2187082at2"/>
<keyword evidence="3" id="KW-1185">Reference proteome</keyword>
<feature type="transmembrane region" description="Helical" evidence="1">
    <location>
        <begin position="46"/>
        <end position="64"/>
    </location>
</feature>
<reference evidence="2 3" key="1">
    <citation type="submission" date="2016-11" db="EMBL/GenBank/DDBJ databases">
        <authorList>
            <person name="Jaros S."/>
            <person name="Januszkiewicz K."/>
            <person name="Wedrychowicz H."/>
        </authorList>
    </citation>
    <scope>NUCLEOTIDE SEQUENCE [LARGE SCALE GENOMIC DNA]</scope>
    <source>
        <strain evidence="2 3">DSM 12906</strain>
    </source>
</reference>
<protein>
    <submittedName>
        <fullName evidence="2">Uncharacterized protein</fullName>
    </submittedName>
</protein>
<dbReference type="STRING" id="1123357.SAMN02745244_02566"/>
<evidence type="ECO:0000313" key="2">
    <source>
        <dbReference type="EMBL" id="SHJ46181.1"/>
    </source>
</evidence>
<feature type="transmembrane region" description="Helical" evidence="1">
    <location>
        <begin position="6"/>
        <end position="34"/>
    </location>
</feature>
<name>A0A1M6JHN6_9ACTN</name>
<gene>
    <name evidence="2" type="ORF">SAMN02745244_02566</name>
</gene>
<dbReference type="EMBL" id="FQZG01000050">
    <property type="protein sequence ID" value="SHJ46181.1"/>
    <property type="molecule type" value="Genomic_DNA"/>
</dbReference>
<evidence type="ECO:0000313" key="3">
    <source>
        <dbReference type="Proteomes" id="UP000184512"/>
    </source>
</evidence>
<keyword evidence="1" id="KW-0472">Membrane</keyword>
<accession>A0A1M6JHN6</accession>
<organism evidence="2 3">
    <name type="scientific">Tessaracoccus bendigoensis DSM 12906</name>
    <dbReference type="NCBI Taxonomy" id="1123357"/>
    <lineage>
        <taxon>Bacteria</taxon>
        <taxon>Bacillati</taxon>
        <taxon>Actinomycetota</taxon>
        <taxon>Actinomycetes</taxon>
        <taxon>Propionibacteriales</taxon>
        <taxon>Propionibacteriaceae</taxon>
        <taxon>Tessaracoccus</taxon>
    </lineage>
</organism>
<keyword evidence="1" id="KW-1133">Transmembrane helix</keyword>
<dbReference type="AlphaFoldDB" id="A0A1M6JHN6"/>
<proteinExistence type="predicted"/>
<evidence type="ECO:0000256" key="1">
    <source>
        <dbReference type="SAM" id="Phobius"/>
    </source>
</evidence>
<dbReference type="Proteomes" id="UP000184512">
    <property type="component" value="Unassembled WGS sequence"/>
</dbReference>
<dbReference type="RefSeq" id="WP_073188921.1">
    <property type="nucleotide sequence ID" value="NZ_FQZG01000050.1"/>
</dbReference>
<sequence length="67" mass="6735">MDQLKSIITLLSTFVSVAGGLWLAWGVISLGFAIKEQEGSGMRGGILQIVGGGLVLAGGVYLGTLGG</sequence>
<keyword evidence="1" id="KW-0812">Transmembrane</keyword>